<evidence type="ECO:0000313" key="4">
    <source>
        <dbReference type="Proteomes" id="UP000235786"/>
    </source>
</evidence>
<gene>
    <name evidence="3" type="ORF">L207DRAFT_273704</name>
</gene>
<dbReference type="Proteomes" id="UP000235786">
    <property type="component" value="Unassembled WGS sequence"/>
</dbReference>
<feature type="transmembrane region" description="Helical" evidence="2">
    <location>
        <begin position="115"/>
        <end position="137"/>
    </location>
</feature>
<proteinExistence type="predicted"/>
<feature type="region of interest" description="Disordered" evidence="1">
    <location>
        <begin position="60"/>
        <end position="86"/>
    </location>
</feature>
<sequence>MRGDMAAEQVAATVVQGVGGHSQGVLGFMCCVCWVGGSKMYTQSSRYLCSPSLKKKALTGVQSVQKRRTPTPSAPHEFADSAPGREGEAEAKAEAVAVAVAVGDRTGQDRRRKRGPLPCVLAACCVLVVGWLGGLSFRPP</sequence>
<evidence type="ECO:0000313" key="3">
    <source>
        <dbReference type="EMBL" id="PMD44159.1"/>
    </source>
</evidence>
<evidence type="ECO:0000256" key="2">
    <source>
        <dbReference type="SAM" id="Phobius"/>
    </source>
</evidence>
<accession>A0A2J6S067</accession>
<keyword evidence="2" id="KW-1133">Transmembrane helix</keyword>
<keyword evidence="2" id="KW-0472">Membrane</keyword>
<keyword evidence="2" id="KW-0812">Transmembrane</keyword>
<feature type="compositionally biased region" description="Basic and acidic residues" evidence="1">
    <location>
        <begin position="77"/>
        <end position="86"/>
    </location>
</feature>
<protein>
    <submittedName>
        <fullName evidence="3">Uncharacterized protein</fullName>
    </submittedName>
</protein>
<keyword evidence="4" id="KW-1185">Reference proteome</keyword>
<reference evidence="3 4" key="1">
    <citation type="submission" date="2016-04" db="EMBL/GenBank/DDBJ databases">
        <title>A degradative enzymes factory behind the ericoid mycorrhizal symbiosis.</title>
        <authorList>
            <consortium name="DOE Joint Genome Institute"/>
            <person name="Martino E."/>
            <person name="Morin E."/>
            <person name="Grelet G."/>
            <person name="Kuo A."/>
            <person name="Kohler A."/>
            <person name="Daghino S."/>
            <person name="Barry K."/>
            <person name="Choi C."/>
            <person name="Cichocki N."/>
            <person name="Clum A."/>
            <person name="Copeland A."/>
            <person name="Hainaut M."/>
            <person name="Haridas S."/>
            <person name="Labutti K."/>
            <person name="Lindquist E."/>
            <person name="Lipzen A."/>
            <person name="Khouja H.-R."/>
            <person name="Murat C."/>
            <person name="Ohm R."/>
            <person name="Olson A."/>
            <person name="Spatafora J."/>
            <person name="Veneault-Fourrey C."/>
            <person name="Henrissat B."/>
            <person name="Grigoriev I."/>
            <person name="Martin F."/>
            <person name="Perotto S."/>
        </authorList>
    </citation>
    <scope>NUCLEOTIDE SEQUENCE [LARGE SCALE GENOMIC DNA]</scope>
    <source>
        <strain evidence="3 4">F</strain>
    </source>
</reference>
<organism evidence="3 4">
    <name type="scientific">Hyaloscypha variabilis (strain UAMH 11265 / GT02V1 / F)</name>
    <name type="common">Meliniomyces variabilis</name>
    <dbReference type="NCBI Taxonomy" id="1149755"/>
    <lineage>
        <taxon>Eukaryota</taxon>
        <taxon>Fungi</taxon>
        <taxon>Dikarya</taxon>
        <taxon>Ascomycota</taxon>
        <taxon>Pezizomycotina</taxon>
        <taxon>Leotiomycetes</taxon>
        <taxon>Helotiales</taxon>
        <taxon>Hyaloscyphaceae</taxon>
        <taxon>Hyaloscypha</taxon>
        <taxon>Hyaloscypha variabilis</taxon>
    </lineage>
</organism>
<name>A0A2J6S067_HYAVF</name>
<dbReference type="AlphaFoldDB" id="A0A2J6S067"/>
<dbReference type="EMBL" id="KZ613941">
    <property type="protein sequence ID" value="PMD44159.1"/>
    <property type="molecule type" value="Genomic_DNA"/>
</dbReference>
<evidence type="ECO:0000256" key="1">
    <source>
        <dbReference type="SAM" id="MobiDB-lite"/>
    </source>
</evidence>